<dbReference type="OrthoDB" id="9809852at2"/>
<dbReference type="FunFam" id="3.90.1640.30:FF:000001">
    <property type="entry name" value="Single-stranded-DNA-specific exonuclease RecJ"/>
    <property type="match status" value="1"/>
</dbReference>
<evidence type="ECO:0000256" key="6">
    <source>
        <dbReference type="SAM" id="Coils"/>
    </source>
</evidence>
<sequence>MQIQRRHAVTPNSIDSQLPAILDRLYRNRGVTDIAQIQTQIKKLRHYNELKGIEVASNLICDAIKQSKAICIIGDFDADGATSTAICMLALKAFGHTNVDYLVPNRFDFGYGLSPEIVDVAYQQNAEFIITVDNGISCVEGVSHAKELGMKVVVTDHHLPGLTLPNADAIVNPNQPGCEFTSKNLAGVGVAFYVMLAVKAQLQNEGWFEQKNIQAPNLANYLDIVALGTVADVVPLDENNRVLVHQGLQRIRSGIARPGIRAILEVAARPCHKLSSTDLGFVLGPRLNAAGRLDDMSLGIECLLTEDEHIARQIAARLDALNLERREIESSMKDEAEKALEAFISQGNELPSGVVLYQSDFHQGVIGILAGRIKEKYYRPTIVFAQQDAESIKGSARSVPGVHIRDLLETVNTQNPGLIDKFGGHAMAAGLSMKTARLSAFKLAFEAAVVQATKGLPTQNLILSDGTLNCQEINIENAGLIKLAVPWGQTFEEPLFDGIFQMRSQRIVGKNHLKMVVSLDGIEFDAIAFNIDLATWPNSKIRQVKLAYKLDINEFRGQISVQLLVQALESAD</sequence>
<dbReference type="InterPro" id="IPR038763">
    <property type="entry name" value="DHH_sf"/>
</dbReference>
<evidence type="ECO:0000256" key="2">
    <source>
        <dbReference type="ARBA" id="ARBA00019841"/>
    </source>
</evidence>
<dbReference type="STRING" id="1121922.GCA_000428905_02658"/>
<dbReference type="GO" id="GO:0006281">
    <property type="term" value="P:DNA repair"/>
    <property type="evidence" value="ECO:0007669"/>
    <property type="project" value="InterPro"/>
</dbReference>
<dbReference type="GO" id="GO:0006310">
    <property type="term" value="P:DNA recombination"/>
    <property type="evidence" value="ECO:0007669"/>
    <property type="project" value="InterPro"/>
</dbReference>
<evidence type="ECO:0000313" key="11">
    <source>
        <dbReference type="Proteomes" id="UP000006251"/>
    </source>
</evidence>
<evidence type="ECO:0000313" key="10">
    <source>
        <dbReference type="EMBL" id="GAC29140.1"/>
    </source>
</evidence>
<proteinExistence type="inferred from homology"/>
<name>K7A0T2_9ALTE</name>
<feature type="domain" description="DDH" evidence="7">
    <location>
        <begin position="70"/>
        <end position="229"/>
    </location>
</feature>
<gene>
    <name evidence="10" type="primary">recJ</name>
    <name evidence="10" type="ORF">GPAL_2279</name>
</gene>
<dbReference type="Gene3D" id="3.10.310.30">
    <property type="match status" value="1"/>
</dbReference>
<dbReference type="Gene3D" id="3.90.1640.30">
    <property type="match status" value="1"/>
</dbReference>
<keyword evidence="3" id="KW-0540">Nuclease</keyword>
<evidence type="ECO:0000256" key="4">
    <source>
        <dbReference type="ARBA" id="ARBA00022801"/>
    </source>
</evidence>
<dbReference type="NCBIfam" id="TIGR00644">
    <property type="entry name" value="recJ"/>
    <property type="match status" value="1"/>
</dbReference>
<dbReference type="EMBL" id="BAEQ01000042">
    <property type="protein sequence ID" value="GAC29140.1"/>
    <property type="molecule type" value="Genomic_DNA"/>
</dbReference>
<keyword evidence="5 10" id="KW-0269">Exonuclease</keyword>
<evidence type="ECO:0000256" key="1">
    <source>
        <dbReference type="ARBA" id="ARBA00005915"/>
    </source>
</evidence>
<accession>K7A0T2</accession>
<keyword evidence="11" id="KW-1185">Reference proteome</keyword>
<evidence type="ECO:0000256" key="3">
    <source>
        <dbReference type="ARBA" id="ARBA00022722"/>
    </source>
</evidence>
<dbReference type="InterPro" id="IPR041122">
    <property type="entry name" value="RecJ_OB"/>
</dbReference>
<comment type="similarity">
    <text evidence="1">Belongs to the RecJ family.</text>
</comment>
<dbReference type="InterPro" id="IPR051673">
    <property type="entry name" value="SSDNA_exonuclease_RecJ"/>
</dbReference>
<evidence type="ECO:0000259" key="8">
    <source>
        <dbReference type="Pfam" id="PF02272"/>
    </source>
</evidence>
<dbReference type="InterPro" id="IPR001667">
    <property type="entry name" value="DDH_dom"/>
</dbReference>
<organism evidence="10 11">
    <name type="scientific">Brumicola pallidula DSM 14239 = ACAM 615</name>
    <dbReference type="NCBI Taxonomy" id="1121922"/>
    <lineage>
        <taxon>Bacteria</taxon>
        <taxon>Pseudomonadati</taxon>
        <taxon>Pseudomonadota</taxon>
        <taxon>Gammaproteobacteria</taxon>
        <taxon>Alteromonadales</taxon>
        <taxon>Alteromonadaceae</taxon>
        <taxon>Brumicola</taxon>
    </lineage>
</organism>
<dbReference type="InterPro" id="IPR003156">
    <property type="entry name" value="DHHA1_dom"/>
</dbReference>
<keyword evidence="4 10" id="KW-0378">Hydrolase</keyword>
<evidence type="ECO:0000256" key="5">
    <source>
        <dbReference type="ARBA" id="ARBA00022839"/>
    </source>
</evidence>
<dbReference type="Pfam" id="PF02272">
    <property type="entry name" value="DHHA1"/>
    <property type="match status" value="1"/>
</dbReference>
<dbReference type="AlphaFoldDB" id="K7A0T2"/>
<dbReference type="GO" id="GO:0003676">
    <property type="term" value="F:nucleic acid binding"/>
    <property type="evidence" value="ECO:0007669"/>
    <property type="project" value="InterPro"/>
</dbReference>
<feature type="domain" description="DHHA1" evidence="8">
    <location>
        <begin position="354"/>
        <end position="448"/>
    </location>
</feature>
<dbReference type="SUPFAM" id="SSF64182">
    <property type="entry name" value="DHH phosphoesterases"/>
    <property type="match status" value="1"/>
</dbReference>
<dbReference type="RefSeq" id="WP_006011707.1">
    <property type="nucleotide sequence ID" value="NZ_AUAV01000014.1"/>
</dbReference>
<evidence type="ECO:0000259" key="9">
    <source>
        <dbReference type="Pfam" id="PF17768"/>
    </source>
</evidence>
<evidence type="ECO:0000259" key="7">
    <source>
        <dbReference type="Pfam" id="PF01368"/>
    </source>
</evidence>
<dbReference type="InterPro" id="IPR004610">
    <property type="entry name" value="RecJ"/>
</dbReference>
<keyword evidence="6" id="KW-0175">Coiled coil</keyword>
<dbReference type="PANTHER" id="PTHR30255:SF2">
    <property type="entry name" value="SINGLE-STRANDED-DNA-SPECIFIC EXONUCLEASE RECJ"/>
    <property type="match status" value="1"/>
</dbReference>
<protein>
    <recommendedName>
        <fullName evidence="2">Single-stranded-DNA-specific exonuclease RecJ</fullName>
    </recommendedName>
</protein>
<comment type="caution">
    <text evidence="10">The sequence shown here is derived from an EMBL/GenBank/DDBJ whole genome shotgun (WGS) entry which is preliminary data.</text>
</comment>
<reference evidence="11" key="1">
    <citation type="journal article" date="2014" name="Environ. Microbiol.">
        <title>Comparative genomics of the marine bacterial genus Glaciecola reveals the high degree of genomic diversity and genomic characteristic for cold adaptation.</title>
        <authorList>
            <person name="Qin Q.L."/>
            <person name="Xie B.B."/>
            <person name="Yu Y."/>
            <person name="Shu Y.L."/>
            <person name="Rong J.C."/>
            <person name="Zhang Y.J."/>
            <person name="Zhao D.L."/>
            <person name="Chen X.L."/>
            <person name="Zhang X.Y."/>
            <person name="Chen B."/>
            <person name="Zhou B.C."/>
            <person name="Zhang Y.Z."/>
        </authorList>
    </citation>
    <scope>NUCLEOTIDE SEQUENCE [LARGE SCALE GENOMIC DNA]</scope>
    <source>
        <strain evidence="11">ACAM 615</strain>
    </source>
</reference>
<feature type="domain" description="RecJ OB" evidence="9">
    <location>
        <begin position="465"/>
        <end position="566"/>
    </location>
</feature>
<dbReference type="Pfam" id="PF01368">
    <property type="entry name" value="DHH"/>
    <property type="match status" value="1"/>
</dbReference>
<dbReference type="GO" id="GO:0008409">
    <property type="term" value="F:5'-3' exonuclease activity"/>
    <property type="evidence" value="ECO:0007669"/>
    <property type="project" value="InterPro"/>
</dbReference>
<dbReference type="Proteomes" id="UP000006251">
    <property type="component" value="Unassembled WGS sequence"/>
</dbReference>
<feature type="coiled-coil region" evidence="6">
    <location>
        <begin position="311"/>
        <end position="338"/>
    </location>
</feature>
<dbReference type="PANTHER" id="PTHR30255">
    <property type="entry name" value="SINGLE-STRANDED-DNA-SPECIFIC EXONUCLEASE RECJ"/>
    <property type="match status" value="1"/>
</dbReference>
<dbReference type="Pfam" id="PF17768">
    <property type="entry name" value="RecJ_OB"/>
    <property type="match status" value="1"/>
</dbReference>